<dbReference type="AlphaFoldDB" id="A0ABD3N4L3"/>
<comment type="caution">
    <text evidence="5">The sequence shown here is derived from an EMBL/GenBank/DDBJ whole genome shotgun (WGS) entry which is preliminary data.</text>
</comment>
<proteinExistence type="predicted"/>
<reference evidence="5 6" key="1">
    <citation type="submission" date="2024-10" db="EMBL/GenBank/DDBJ databases">
        <title>Updated reference genomes for cyclostephanoid diatoms.</title>
        <authorList>
            <person name="Roberts W.R."/>
            <person name="Alverson A.J."/>
        </authorList>
    </citation>
    <scope>NUCLEOTIDE SEQUENCE [LARGE SCALE GENOMIC DNA]</scope>
    <source>
        <strain evidence="5 6">AJA010-31</strain>
    </source>
</reference>
<dbReference type="Gene3D" id="1.25.40.20">
    <property type="entry name" value="Ankyrin repeat-containing domain"/>
    <property type="match status" value="2"/>
</dbReference>
<dbReference type="Pfam" id="PF12796">
    <property type="entry name" value="Ank_2"/>
    <property type="match status" value="2"/>
</dbReference>
<gene>
    <name evidence="5" type="ORF">ACHAWO_013202</name>
</gene>
<feature type="repeat" description="ANK" evidence="3">
    <location>
        <begin position="75"/>
        <end position="117"/>
    </location>
</feature>
<dbReference type="PRINTS" id="PR01415">
    <property type="entry name" value="ANKYRIN"/>
</dbReference>
<sequence length="362" mass="38964">MASSNPAEWDTILSASQKNNANEVRRLIEEGRAPSNHANVVGQTALHIASLWGSVEALQVLIEKGADVNAQNRIAGMTPLHCAIRGTFQSFHDTHPRRLECVKLLLDAGADPSICDAKDKDAEGCIDDLLKEAALRGLGNIDVEAKEMREAIAGEKSKLLSCTEELNIDGVRDCLCDKIKVGEWNKALVCAVDSVRAPNDDNIEKAVAIIHALLGAESNADVSDSMQSTKDTCLETICSIVNSISLSPSVLAHLSAIAKDLLSHNAEPNVEIQMMLPDSARKGRLEMIQFLVEVLGVDANYRGRQDMTALHFAARGGKVDVVKWMLESCPAIDKNAVDGAGKKPVDYAIANGQQDIVALLEI</sequence>
<dbReference type="InterPro" id="IPR050776">
    <property type="entry name" value="Ank_Repeat/CDKN_Inhibitor"/>
</dbReference>
<dbReference type="SMART" id="SM00248">
    <property type="entry name" value="ANK"/>
    <property type="match status" value="3"/>
</dbReference>
<feature type="repeat" description="ANK" evidence="3">
    <location>
        <begin position="305"/>
        <end position="327"/>
    </location>
</feature>
<evidence type="ECO:0000256" key="3">
    <source>
        <dbReference type="PROSITE-ProRule" id="PRU00023"/>
    </source>
</evidence>
<dbReference type="PANTHER" id="PTHR24201">
    <property type="entry name" value="ANK_REP_REGION DOMAIN-CONTAINING PROTEIN"/>
    <property type="match status" value="1"/>
</dbReference>
<dbReference type="SUPFAM" id="SSF48403">
    <property type="entry name" value="Ankyrin repeat"/>
    <property type="match status" value="1"/>
</dbReference>
<evidence type="ECO:0000256" key="2">
    <source>
        <dbReference type="ARBA" id="ARBA00023043"/>
    </source>
</evidence>
<feature type="repeat" description="ANK" evidence="3">
    <location>
        <begin position="41"/>
        <end position="73"/>
    </location>
</feature>
<evidence type="ECO:0000313" key="6">
    <source>
        <dbReference type="Proteomes" id="UP001530400"/>
    </source>
</evidence>
<evidence type="ECO:0000313" key="5">
    <source>
        <dbReference type="EMBL" id="KAL3771024.1"/>
    </source>
</evidence>
<organism evidence="5 6">
    <name type="scientific">Cyclotella atomus</name>
    <dbReference type="NCBI Taxonomy" id="382360"/>
    <lineage>
        <taxon>Eukaryota</taxon>
        <taxon>Sar</taxon>
        <taxon>Stramenopiles</taxon>
        <taxon>Ochrophyta</taxon>
        <taxon>Bacillariophyta</taxon>
        <taxon>Coscinodiscophyceae</taxon>
        <taxon>Thalassiosirophycidae</taxon>
        <taxon>Stephanodiscales</taxon>
        <taxon>Stephanodiscaceae</taxon>
        <taxon>Cyclotella</taxon>
    </lineage>
</organism>
<dbReference type="PROSITE" id="PS50175">
    <property type="entry name" value="ASP_PROT_RETROV"/>
    <property type="match status" value="1"/>
</dbReference>
<dbReference type="InterPro" id="IPR036770">
    <property type="entry name" value="Ankyrin_rpt-contain_sf"/>
</dbReference>
<accession>A0ABD3N4L3</accession>
<name>A0ABD3N4L3_9STRA</name>
<keyword evidence="6" id="KW-1185">Reference proteome</keyword>
<keyword evidence="2 3" id="KW-0040">ANK repeat</keyword>
<evidence type="ECO:0000259" key="4">
    <source>
        <dbReference type="PROSITE" id="PS50175"/>
    </source>
</evidence>
<dbReference type="EMBL" id="JALLPJ020001295">
    <property type="protein sequence ID" value="KAL3771024.1"/>
    <property type="molecule type" value="Genomic_DNA"/>
</dbReference>
<dbReference type="PROSITE" id="PS50088">
    <property type="entry name" value="ANK_REPEAT"/>
    <property type="match status" value="3"/>
</dbReference>
<evidence type="ECO:0000256" key="1">
    <source>
        <dbReference type="ARBA" id="ARBA00022737"/>
    </source>
</evidence>
<dbReference type="PROSITE" id="PS50297">
    <property type="entry name" value="ANK_REP_REGION"/>
    <property type="match status" value="2"/>
</dbReference>
<dbReference type="PANTHER" id="PTHR24201:SF2">
    <property type="entry name" value="ANKYRIN REPEAT DOMAIN-CONTAINING PROTEIN 42"/>
    <property type="match status" value="1"/>
</dbReference>
<dbReference type="InterPro" id="IPR001995">
    <property type="entry name" value="Peptidase_A2_cat"/>
</dbReference>
<dbReference type="Proteomes" id="UP001530400">
    <property type="component" value="Unassembled WGS sequence"/>
</dbReference>
<feature type="domain" description="Peptidase A2" evidence="4">
    <location>
        <begin position="102"/>
        <end position="139"/>
    </location>
</feature>
<protein>
    <recommendedName>
        <fullName evidence="4">Peptidase A2 domain-containing protein</fullName>
    </recommendedName>
</protein>
<keyword evidence="1" id="KW-0677">Repeat</keyword>
<dbReference type="InterPro" id="IPR002110">
    <property type="entry name" value="Ankyrin_rpt"/>
</dbReference>